<dbReference type="GO" id="GO:0006355">
    <property type="term" value="P:regulation of DNA-templated transcription"/>
    <property type="evidence" value="ECO:0007669"/>
    <property type="project" value="InterPro"/>
</dbReference>
<dbReference type="Proteomes" id="UP000569951">
    <property type="component" value="Unassembled WGS sequence"/>
</dbReference>
<dbReference type="InterPro" id="IPR016032">
    <property type="entry name" value="Sig_transdc_resp-reg_C-effctor"/>
</dbReference>
<dbReference type="PANTHER" id="PTHR43214:SF43">
    <property type="entry name" value="TWO-COMPONENT RESPONSE REGULATOR"/>
    <property type="match status" value="1"/>
</dbReference>
<evidence type="ECO:0000256" key="1">
    <source>
        <dbReference type="ARBA" id="ARBA00022553"/>
    </source>
</evidence>
<dbReference type="Pfam" id="PF00072">
    <property type="entry name" value="Response_reg"/>
    <property type="match status" value="1"/>
</dbReference>
<dbReference type="Pfam" id="PF00196">
    <property type="entry name" value="GerE"/>
    <property type="match status" value="1"/>
</dbReference>
<evidence type="ECO:0000256" key="2">
    <source>
        <dbReference type="ARBA" id="ARBA00023125"/>
    </source>
</evidence>
<keyword evidence="7" id="KW-1185">Reference proteome</keyword>
<keyword evidence="2 6" id="KW-0238">DNA-binding</keyword>
<comment type="caution">
    <text evidence="6">The sequence shown here is derived from an EMBL/GenBank/DDBJ whole genome shotgun (WGS) entry which is preliminary data.</text>
</comment>
<dbReference type="InterPro" id="IPR039420">
    <property type="entry name" value="WalR-like"/>
</dbReference>
<dbReference type="CDD" id="cd17535">
    <property type="entry name" value="REC_NarL-like"/>
    <property type="match status" value="1"/>
</dbReference>
<dbReference type="SMART" id="SM00448">
    <property type="entry name" value="REC"/>
    <property type="match status" value="1"/>
</dbReference>
<dbReference type="PANTHER" id="PTHR43214">
    <property type="entry name" value="TWO-COMPONENT RESPONSE REGULATOR"/>
    <property type="match status" value="1"/>
</dbReference>
<dbReference type="PROSITE" id="PS50043">
    <property type="entry name" value="HTH_LUXR_2"/>
    <property type="match status" value="1"/>
</dbReference>
<dbReference type="SUPFAM" id="SSF46894">
    <property type="entry name" value="C-terminal effector domain of the bipartite response regulators"/>
    <property type="match status" value="1"/>
</dbReference>
<gene>
    <name evidence="6" type="ORF">HNR42_003381</name>
</gene>
<protein>
    <submittedName>
        <fullName evidence="6">DNA-binding NarL/FixJ family response regulator</fullName>
    </submittedName>
</protein>
<evidence type="ECO:0000256" key="3">
    <source>
        <dbReference type="PROSITE-ProRule" id="PRU00169"/>
    </source>
</evidence>
<dbReference type="GO" id="GO:0003677">
    <property type="term" value="F:DNA binding"/>
    <property type="evidence" value="ECO:0007669"/>
    <property type="project" value="UniProtKB-KW"/>
</dbReference>
<dbReference type="CDD" id="cd06170">
    <property type="entry name" value="LuxR_C_like"/>
    <property type="match status" value="1"/>
</dbReference>
<sequence>MIRVLLVDDHALVREGTRALLSRQDDLEVVGEAGNGAQALELCATLRPDVVVMDVNMPEMGGIEATRQIKRAHPQIAVIGLSAHDDEAFVMALLEAGAAGYLLKDAPGQELINAIHAARRGESVIAPQLTQMLLKRVRQGTPERAYNLTDREREVLLEAARGFSNKEIAKRLDISPKTVEVHLSALFEKLDVASRTEAVIGAMKRGIIQLSEL</sequence>
<feature type="modified residue" description="4-aspartylphosphate" evidence="3">
    <location>
        <position position="54"/>
    </location>
</feature>
<name>A0A841I270_9DEIO</name>
<dbReference type="AlphaFoldDB" id="A0A841I270"/>
<dbReference type="Gene3D" id="3.40.50.2300">
    <property type="match status" value="1"/>
</dbReference>
<feature type="domain" description="HTH luxR-type" evidence="4">
    <location>
        <begin position="141"/>
        <end position="206"/>
    </location>
</feature>
<feature type="domain" description="Response regulatory" evidence="5">
    <location>
        <begin position="3"/>
        <end position="119"/>
    </location>
</feature>
<evidence type="ECO:0000259" key="4">
    <source>
        <dbReference type="PROSITE" id="PS50043"/>
    </source>
</evidence>
<dbReference type="InterPro" id="IPR001789">
    <property type="entry name" value="Sig_transdc_resp-reg_receiver"/>
</dbReference>
<dbReference type="GO" id="GO:0000160">
    <property type="term" value="P:phosphorelay signal transduction system"/>
    <property type="evidence" value="ECO:0007669"/>
    <property type="project" value="InterPro"/>
</dbReference>
<keyword evidence="1 3" id="KW-0597">Phosphoprotein</keyword>
<dbReference type="PROSITE" id="PS50110">
    <property type="entry name" value="RESPONSE_REGULATORY"/>
    <property type="match status" value="1"/>
</dbReference>
<dbReference type="EMBL" id="JACHHG010000017">
    <property type="protein sequence ID" value="MBB6099921.1"/>
    <property type="molecule type" value="Genomic_DNA"/>
</dbReference>
<dbReference type="SUPFAM" id="SSF52172">
    <property type="entry name" value="CheY-like"/>
    <property type="match status" value="1"/>
</dbReference>
<dbReference type="InterPro" id="IPR000792">
    <property type="entry name" value="Tscrpt_reg_LuxR_C"/>
</dbReference>
<evidence type="ECO:0000313" key="6">
    <source>
        <dbReference type="EMBL" id="MBB6099921.1"/>
    </source>
</evidence>
<dbReference type="SMART" id="SM00421">
    <property type="entry name" value="HTH_LUXR"/>
    <property type="match status" value="1"/>
</dbReference>
<dbReference type="PRINTS" id="PR00038">
    <property type="entry name" value="HTHLUXR"/>
</dbReference>
<dbReference type="InterPro" id="IPR058245">
    <property type="entry name" value="NreC/VraR/RcsB-like_REC"/>
</dbReference>
<dbReference type="InterPro" id="IPR011006">
    <property type="entry name" value="CheY-like_superfamily"/>
</dbReference>
<accession>A0A841I270</accession>
<dbReference type="RefSeq" id="WP_183988661.1">
    <property type="nucleotide sequence ID" value="NZ_JACHHG010000017.1"/>
</dbReference>
<reference evidence="6 7" key="1">
    <citation type="submission" date="2020-08" db="EMBL/GenBank/DDBJ databases">
        <title>Genomic Encyclopedia of Type Strains, Phase IV (KMG-IV): sequencing the most valuable type-strain genomes for metagenomic binning, comparative biology and taxonomic classification.</title>
        <authorList>
            <person name="Goeker M."/>
        </authorList>
    </citation>
    <scope>NUCLEOTIDE SEQUENCE [LARGE SCALE GENOMIC DNA]</scope>
    <source>
        <strain evidence="6 7">DSM 21458</strain>
    </source>
</reference>
<dbReference type="PROSITE" id="PS00622">
    <property type="entry name" value="HTH_LUXR_1"/>
    <property type="match status" value="1"/>
</dbReference>
<evidence type="ECO:0000313" key="7">
    <source>
        <dbReference type="Proteomes" id="UP000569951"/>
    </source>
</evidence>
<organism evidence="6 7">
    <name type="scientific">Deinobacterium chartae</name>
    <dbReference type="NCBI Taxonomy" id="521158"/>
    <lineage>
        <taxon>Bacteria</taxon>
        <taxon>Thermotogati</taxon>
        <taxon>Deinococcota</taxon>
        <taxon>Deinococci</taxon>
        <taxon>Deinococcales</taxon>
        <taxon>Deinococcaceae</taxon>
        <taxon>Deinobacterium</taxon>
    </lineage>
</organism>
<evidence type="ECO:0000259" key="5">
    <source>
        <dbReference type="PROSITE" id="PS50110"/>
    </source>
</evidence>
<proteinExistence type="predicted"/>